<sequence>MRRELIILPKMGINEVRLSMTSSDLKYVLGELEKKPVKGKEFFQFHDDSIFHFVEDVLVSISVNNPEIILLNEHKIDLMNESKQFLFKENPYFVDGCYIFPQYNMTIYGLDCTNDGIQITIYLDNQKYIYEKGIKLGTQFRSIENQLKNLKYEITPYQSVGLLKFGMQPSEVENIWGMPLKTSKNTKKGITTENWKNSQAIYNEKGQLIQIALNCKEDVFIDNKLLSKIGSKLDSLKNEEYFINRNYKIFFKFGIALDNLGNLSSKDFVYIFSEEMIPYWKDFYRPII</sequence>
<dbReference type="EMBL" id="SZPU01000102">
    <property type="protein sequence ID" value="TKI53791.1"/>
    <property type="molecule type" value="Genomic_DNA"/>
</dbReference>
<keyword evidence="2" id="KW-1185">Reference proteome</keyword>
<name>A0A4U2Y3P1_9BACI</name>
<comment type="caution">
    <text evidence="1">The sequence shown here is derived from an EMBL/GenBank/DDBJ whole genome shotgun (WGS) entry which is preliminary data.</text>
</comment>
<dbReference type="RefSeq" id="WP_107897286.1">
    <property type="nucleotide sequence ID" value="NZ_PYWM01000036.1"/>
</dbReference>
<evidence type="ECO:0000313" key="1">
    <source>
        <dbReference type="EMBL" id="TKI53791.1"/>
    </source>
</evidence>
<accession>A0A4U2Y3P1</accession>
<evidence type="ECO:0000313" key="2">
    <source>
        <dbReference type="Proteomes" id="UP000308744"/>
    </source>
</evidence>
<dbReference type="Proteomes" id="UP000308744">
    <property type="component" value="Unassembled WGS sequence"/>
</dbReference>
<reference evidence="1 2" key="1">
    <citation type="submission" date="2019-04" db="EMBL/GenBank/DDBJ databases">
        <title>Lysinibacillus genome sequencing.</title>
        <authorList>
            <person name="Dunlap C."/>
        </authorList>
    </citation>
    <scope>NUCLEOTIDE SEQUENCE [LARGE SCALE GENOMIC DNA]</scope>
    <source>
        <strain evidence="1 2">CCTCC AB 2010389</strain>
    </source>
</reference>
<gene>
    <name evidence="1" type="ORF">FC756_22435</name>
</gene>
<proteinExistence type="predicted"/>
<dbReference type="AlphaFoldDB" id="A0A4U2Y3P1"/>
<organism evidence="1 2">
    <name type="scientific">Lysinibacillus mangiferihumi</name>
    <dbReference type="NCBI Taxonomy" id="1130819"/>
    <lineage>
        <taxon>Bacteria</taxon>
        <taxon>Bacillati</taxon>
        <taxon>Bacillota</taxon>
        <taxon>Bacilli</taxon>
        <taxon>Bacillales</taxon>
        <taxon>Bacillaceae</taxon>
        <taxon>Lysinibacillus</taxon>
    </lineage>
</organism>
<protein>
    <submittedName>
        <fullName evidence="1">Uncharacterized protein</fullName>
    </submittedName>
</protein>